<dbReference type="EC" id="2.7.13.3" evidence="2"/>
<evidence type="ECO:0000256" key="10">
    <source>
        <dbReference type="SAM" id="Phobius"/>
    </source>
</evidence>
<proteinExistence type="predicted"/>
<dbReference type="Pfam" id="PF02518">
    <property type="entry name" value="HATPase_c"/>
    <property type="match status" value="1"/>
</dbReference>
<gene>
    <name evidence="13" type="ORF">E1261_36595</name>
</gene>
<dbReference type="CDD" id="cd16917">
    <property type="entry name" value="HATPase_UhpB-NarQ-NarX-like"/>
    <property type="match status" value="1"/>
</dbReference>
<keyword evidence="10" id="KW-0472">Membrane</keyword>
<organism evidence="13 14">
    <name type="scientific">Kribbella albertanoniae</name>
    <dbReference type="NCBI Taxonomy" id="1266829"/>
    <lineage>
        <taxon>Bacteria</taxon>
        <taxon>Bacillati</taxon>
        <taxon>Actinomycetota</taxon>
        <taxon>Actinomycetes</taxon>
        <taxon>Propionibacteriales</taxon>
        <taxon>Kribbellaceae</taxon>
        <taxon>Kribbella</taxon>
    </lineage>
</organism>
<evidence type="ECO:0000313" key="13">
    <source>
        <dbReference type="EMBL" id="TDC17717.1"/>
    </source>
</evidence>
<dbReference type="EMBL" id="SMKA01000266">
    <property type="protein sequence ID" value="TDC17717.1"/>
    <property type="molecule type" value="Genomic_DNA"/>
</dbReference>
<keyword evidence="10" id="KW-0812">Transmembrane</keyword>
<keyword evidence="3" id="KW-0597">Phosphoprotein</keyword>
<dbReference type="PANTHER" id="PTHR24421">
    <property type="entry name" value="NITRATE/NITRITE SENSOR PROTEIN NARX-RELATED"/>
    <property type="match status" value="1"/>
</dbReference>
<dbReference type="GO" id="GO:0005524">
    <property type="term" value="F:ATP binding"/>
    <property type="evidence" value="ECO:0007669"/>
    <property type="project" value="UniProtKB-KW"/>
</dbReference>
<dbReference type="AlphaFoldDB" id="A0A4R4P9Z0"/>
<dbReference type="SUPFAM" id="SSF55874">
    <property type="entry name" value="ATPase domain of HSP90 chaperone/DNA topoisomerase II/histidine kinase"/>
    <property type="match status" value="1"/>
</dbReference>
<evidence type="ECO:0000256" key="4">
    <source>
        <dbReference type="ARBA" id="ARBA00022679"/>
    </source>
</evidence>
<dbReference type="InterPro" id="IPR050482">
    <property type="entry name" value="Sensor_HK_TwoCompSys"/>
</dbReference>
<evidence type="ECO:0000259" key="11">
    <source>
        <dbReference type="Pfam" id="PF02518"/>
    </source>
</evidence>
<dbReference type="OrthoDB" id="227596at2"/>
<dbReference type="InterPro" id="IPR011712">
    <property type="entry name" value="Sig_transdc_His_kin_sub3_dim/P"/>
</dbReference>
<dbReference type="InterPro" id="IPR036890">
    <property type="entry name" value="HATPase_C_sf"/>
</dbReference>
<keyword evidence="6 13" id="KW-0418">Kinase</keyword>
<dbReference type="GO" id="GO:0000155">
    <property type="term" value="F:phosphorelay sensor kinase activity"/>
    <property type="evidence" value="ECO:0007669"/>
    <property type="project" value="InterPro"/>
</dbReference>
<comment type="catalytic activity">
    <reaction evidence="1">
        <text>ATP + protein L-histidine = ADP + protein N-phospho-L-histidine.</text>
        <dbReference type="EC" id="2.7.13.3"/>
    </reaction>
</comment>
<feature type="domain" description="Signal transduction histidine kinase subgroup 3 dimerisation and phosphoacceptor" evidence="12">
    <location>
        <begin position="169"/>
        <end position="231"/>
    </location>
</feature>
<keyword evidence="9" id="KW-0175">Coiled coil</keyword>
<keyword evidence="5" id="KW-0547">Nucleotide-binding</keyword>
<evidence type="ECO:0000313" key="14">
    <source>
        <dbReference type="Proteomes" id="UP000295075"/>
    </source>
</evidence>
<dbReference type="GO" id="GO:0016020">
    <property type="term" value="C:membrane"/>
    <property type="evidence" value="ECO:0007669"/>
    <property type="project" value="InterPro"/>
</dbReference>
<evidence type="ECO:0000256" key="6">
    <source>
        <dbReference type="ARBA" id="ARBA00022777"/>
    </source>
</evidence>
<keyword evidence="8" id="KW-0902">Two-component regulatory system</keyword>
<dbReference type="Gene3D" id="1.20.5.1930">
    <property type="match status" value="1"/>
</dbReference>
<accession>A0A4R4P9Z0</accession>
<dbReference type="InterPro" id="IPR003594">
    <property type="entry name" value="HATPase_dom"/>
</dbReference>
<evidence type="ECO:0000256" key="1">
    <source>
        <dbReference type="ARBA" id="ARBA00000085"/>
    </source>
</evidence>
<feature type="domain" description="Histidine kinase/HSP90-like ATPase" evidence="11">
    <location>
        <begin position="279"/>
        <end position="349"/>
    </location>
</feature>
<dbReference type="Pfam" id="PF07730">
    <property type="entry name" value="HisKA_3"/>
    <property type="match status" value="1"/>
</dbReference>
<protein>
    <recommendedName>
        <fullName evidence="2">histidine kinase</fullName>
        <ecNumber evidence="2">2.7.13.3</ecNumber>
    </recommendedName>
</protein>
<name>A0A4R4P9Z0_9ACTN</name>
<evidence type="ECO:0000256" key="3">
    <source>
        <dbReference type="ARBA" id="ARBA00022553"/>
    </source>
</evidence>
<feature type="transmembrane region" description="Helical" evidence="10">
    <location>
        <begin position="12"/>
        <end position="31"/>
    </location>
</feature>
<dbReference type="RefSeq" id="WP_132414325.1">
    <property type="nucleotide sequence ID" value="NZ_SMKA01000266.1"/>
</dbReference>
<evidence type="ECO:0000256" key="8">
    <source>
        <dbReference type="ARBA" id="ARBA00023012"/>
    </source>
</evidence>
<evidence type="ECO:0000256" key="2">
    <source>
        <dbReference type="ARBA" id="ARBA00012438"/>
    </source>
</evidence>
<dbReference type="Proteomes" id="UP000295075">
    <property type="component" value="Unassembled WGS sequence"/>
</dbReference>
<keyword evidence="14" id="KW-1185">Reference proteome</keyword>
<feature type="transmembrane region" description="Helical" evidence="10">
    <location>
        <begin position="120"/>
        <end position="138"/>
    </location>
</feature>
<dbReference type="GO" id="GO:0046983">
    <property type="term" value="F:protein dimerization activity"/>
    <property type="evidence" value="ECO:0007669"/>
    <property type="project" value="InterPro"/>
</dbReference>
<feature type="coiled-coil region" evidence="9">
    <location>
        <begin position="144"/>
        <end position="171"/>
    </location>
</feature>
<evidence type="ECO:0000259" key="12">
    <source>
        <dbReference type="Pfam" id="PF07730"/>
    </source>
</evidence>
<sequence>MRLAWWDGKRRILAFDILFTLLVASGLVLEIAKNAELRWFTFLLVGVQAAAMLVRRRFPLLFVALTPVAQWWPSVQVTIASYTVASRKGLHWHTAVSFVFGSAVILFYPTDREVGVGADIGYVVFFVLVPMLLGLWVYQRRALLVALRERAEQAERERDLRSERVVVAERRRIAREMHDVVAHRVSAIALQSGALTMTAPDKQTEEVAEVIRKTSTAALTELREILQVLRDELPGEPGHVAPALDAVPVLVADAVDTGLKVNLMLPDPVPEVSPATGRAAYRVVQESLTNATKHAPGVVVTVIITVGKENLTVEVSNPRGVQPSEVPGSGYGLLGMQERVSLAGGTLQTGWDDGVFRVQANLPTKAAE</sequence>
<evidence type="ECO:0000256" key="9">
    <source>
        <dbReference type="SAM" id="Coils"/>
    </source>
</evidence>
<dbReference type="PANTHER" id="PTHR24421:SF10">
    <property type="entry name" value="NITRATE_NITRITE SENSOR PROTEIN NARQ"/>
    <property type="match status" value="1"/>
</dbReference>
<keyword evidence="10" id="KW-1133">Transmembrane helix</keyword>
<feature type="transmembrane region" description="Helical" evidence="10">
    <location>
        <begin position="37"/>
        <end position="54"/>
    </location>
</feature>
<keyword evidence="7" id="KW-0067">ATP-binding</keyword>
<dbReference type="Gene3D" id="3.30.565.10">
    <property type="entry name" value="Histidine kinase-like ATPase, C-terminal domain"/>
    <property type="match status" value="1"/>
</dbReference>
<feature type="transmembrane region" description="Helical" evidence="10">
    <location>
        <begin position="90"/>
        <end position="108"/>
    </location>
</feature>
<reference evidence="13 14" key="1">
    <citation type="submission" date="2019-03" db="EMBL/GenBank/DDBJ databases">
        <title>Draft genome sequences of novel Actinobacteria.</title>
        <authorList>
            <person name="Sahin N."/>
            <person name="Ay H."/>
            <person name="Saygin H."/>
        </authorList>
    </citation>
    <scope>NUCLEOTIDE SEQUENCE [LARGE SCALE GENOMIC DNA]</scope>
    <source>
        <strain evidence="13 14">JCM 30547</strain>
    </source>
</reference>
<keyword evidence="4" id="KW-0808">Transferase</keyword>
<evidence type="ECO:0000256" key="7">
    <source>
        <dbReference type="ARBA" id="ARBA00022840"/>
    </source>
</evidence>
<evidence type="ECO:0000256" key="5">
    <source>
        <dbReference type="ARBA" id="ARBA00022741"/>
    </source>
</evidence>
<comment type="caution">
    <text evidence="13">The sequence shown here is derived from an EMBL/GenBank/DDBJ whole genome shotgun (WGS) entry which is preliminary data.</text>
</comment>